<keyword evidence="3" id="KW-1185">Reference proteome</keyword>
<name>A0A427YA05_9TREE</name>
<dbReference type="GO" id="GO:0005829">
    <property type="term" value="C:cytosol"/>
    <property type="evidence" value="ECO:0007669"/>
    <property type="project" value="TreeGrafter"/>
</dbReference>
<dbReference type="Gene3D" id="3.10.20.90">
    <property type="entry name" value="Phosphatidylinositol 3-kinase Catalytic Subunit, Chain A, domain 1"/>
    <property type="match status" value="1"/>
</dbReference>
<dbReference type="InterPro" id="IPR036065">
    <property type="entry name" value="BolA-like_sf"/>
</dbReference>
<dbReference type="Proteomes" id="UP000279236">
    <property type="component" value="Unassembled WGS sequence"/>
</dbReference>
<dbReference type="PANTHER" id="PTHR12735:SF27">
    <property type="entry name" value="BOLA-LIKE PROTEIN 2"/>
    <property type="match status" value="1"/>
</dbReference>
<dbReference type="GeneID" id="39584997"/>
<sequence>MDEPIDARMEAKLRAALAIEHLEIVDTSGNCGGAFALVIVSPDFAKKMTLARHKMVKVPTPRCFPPTDFVSRSPPVPVNQILAEEITELHAFSQKTFTPEQWAKEQAK</sequence>
<dbReference type="GO" id="GO:0051537">
    <property type="term" value="F:2 iron, 2 sulfur cluster binding"/>
    <property type="evidence" value="ECO:0007669"/>
    <property type="project" value="InterPro"/>
</dbReference>
<evidence type="ECO:0000256" key="1">
    <source>
        <dbReference type="RuleBase" id="RU003860"/>
    </source>
</evidence>
<protein>
    <recommendedName>
        <fullName evidence="4">BolA-like protein 3</fullName>
    </recommendedName>
</protein>
<dbReference type="InterPro" id="IPR045115">
    <property type="entry name" value="BOL2"/>
</dbReference>
<organism evidence="2 3">
    <name type="scientific">Apiotrichum porosum</name>
    <dbReference type="NCBI Taxonomy" id="105984"/>
    <lineage>
        <taxon>Eukaryota</taxon>
        <taxon>Fungi</taxon>
        <taxon>Dikarya</taxon>
        <taxon>Basidiomycota</taxon>
        <taxon>Agaricomycotina</taxon>
        <taxon>Tremellomycetes</taxon>
        <taxon>Trichosporonales</taxon>
        <taxon>Trichosporonaceae</taxon>
        <taxon>Apiotrichum</taxon>
    </lineage>
</organism>
<dbReference type="STRING" id="105984.A0A427YA05"/>
<dbReference type="GO" id="GO:0006879">
    <property type="term" value="P:intracellular iron ion homeostasis"/>
    <property type="evidence" value="ECO:0007669"/>
    <property type="project" value="InterPro"/>
</dbReference>
<dbReference type="RefSeq" id="XP_028480140.1">
    <property type="nucleotide sequence ID" value="XM_028616283.1"/>
</dbReference>
<evidence type="ECO:0000313" key="2">
    <source>
        <dbReference type="EMBL" id="RSH87932.1"/>
    </source>
</evidence>
<dbReference type="SUPFAM" id="SSF82657">
    <property type="entry name" value="BolA-like"/>
    <property type="match status" value="2"/>
</dbReference>
<dbReference type="PIRSF" id="PIRSF003113">
    <property type="entry name" value="BolA"/>
    <property type="match status" value="1"/>
</dbReference>
<dbReference type="Pfam" id="PF01722">
    <property type="entry name" value="BolA"/>
    <property type="match status" value="1"/>
</dbReference>
<dbReference type="GO" id="GO:0051604">
    <property type="term" value="P:protein maturation"/>
    <property type="evidence" value="ECO:0007669"/>
    <property type="project" value="InterPro"/>
</dbReference>
<dbReference type="OrthoDB" id="4983at2759"/>
<accession>A0A427YA05</accession>
<dbReference type="GO" id="GO:0005634">
    <property type="term" value="C:nucleus"/>
    <property type="evidence" value="ECO:0007669"/>
    <property type="project" value="TreeGrafter"/>
</dbReference>
<evidence type="ECO:0008006" key="4">
    <source>
        <dbReference type="Google" id="ProtNLM"/>
    </source>
</evidence>
<reference evidence="2 3" key="1">
    <citation type="submission" date="2018-11" db="EMBL/GenBank/DDBJ databases">
        <title>Genome sequence of Apiotrichum porosum DSM 27194.</title>
        <authorList>
            <person name="Aliyu H."/>
            <person name="Gorte O."/>
            <person name="Ochsenreither K."/>
        </authorList>
    </citation>
    <scope>NUCLEOTIDE SEQUENCE [LARGE SCALE GENOMIC DNA]</scope>
    <source>
        <strain evidence="2 3">DSM 27194</strain>
    </source>
</reference>
<comment type="similarity">
    <text evidence="1">Belongs to the BolA/IbaG family.</text>
</comment>
<dbReference type="PANTHER" id="PTHR12735">
    <property type="entry name" value="BOLA-LIKE PROTEIN-RELATED"/>
    <property type="match status" value="1"/>
</dbReference>
<dbReference type="EMBL" id="RSCE01000001">
    <property type="protein sequence ID" value="RSH87932.1"/>
    <property type="molecule type" value="Genomic_DNA"/>
</dbReference>
<proteinExistence type="inferred from homology"/>
<dbReference type="AlphaFoldDB" id="A0A427YA05"/>
<evidence type="ECO:0000313" key="3">
    <source>
        <dbReference type="Proteomes" id="UP000279236"/>
    </source>
</evidence>
<gene>
    <name evidence="2" type="ORF">EHS24_000454</name>
</gene>
<dbReference type="InterPro" id="IPR002634">
    <property type="entry name" value="BolA"/>
</dbReference>
<comment type="caution">
    <text evidence="2">The sequence shown here is derived from an EMBL/GenBank/DDBJ whole genome shotgun (WGS) entry which is preliminary data.</text>
</comment>